<dbReference type="AlphaFoldDB" id="A0A3A4K834"/>
<comment type="catalytic activity">
    <reaction evidence="1">
        <text>a monocarboxylic acid amide + H2O = a monocarboxylate + NH4(+)</text>
        <dbReference type="Rhea" id="RHEA:12020"/>
        <dbReference type="ChEBI" id="CHEBI:15377"/>
        <dbReference type="ChEBI" id="CHEBI:28938"/>
        <dbReference type="ChEBI" id="CHEBI:35757"/>
        <dbReference type="ChEBI" id="CHEBI:83628"/>
        <dbReference type="EC" id="3.5.1.4"/>
    </reaction>
</comment>
<evidence type="ECO:0000256" key="2">
    <source>
        <dbReference type="ARBA" id="ARBA00009199"/>
    </source>
</evidence>
<dbReference type="PANTHER" id="PTHR11895:SF7">
    <property type="entry name" value="GLUTAMYL-TRNA(GLN) AMIDOTRANSFERASE SUBUNIT A, MITOCHONDRIAL"/>
    <property type="match status" value="1"/>
</dbReference>
<feature type="domain" description="Amidase" evidence="4">
    <location>
        <begin position="44"/>
        <end position="471"/>
    </location>
</feature>
<evidence type="ECO:0000259" key="4">
    <source>
        <dbReference type="Pfam" id="PF01425"/>
    </source>
</evidence>
<protein>
    <recommendedName>
        <fullName evidence="3">amidase</fullName>
        <ecNumber evidence="3">3.5.1.4</ecNumber>
    </recommendedName>
</protein>
<organism evidence="5 6">
    <name type="scientific">Nocardia panacis</name>
    <dbReference type="NCBI Taxonomy" id="2340916"/>
    <lineage>
        <taxon>Bacteria</taxon>
        <taxon>Bacillati</taxon>
        <taxon>Actinomycetota</taxon>
        <taxon>Actinomycetes</taxon>
        <taxon>Mycobacteriales</taxon>
        <taxon>Nocardiaceae</taxon>
        <taxon>Nocardia</taxon>
    </lineage>
</organism>
<dbReference type="EMBL" id="QZFU01000036">
    <property type="protein sequence ID" value="RJO70837.1"/>
    <property type="molecule type" value="Genomic_DNA"/>
</dbReference>
<proteinExistence type="inferred from homology"/>
<dbReference type="SUPFAM" id="SSF75304">
    <property type="entry name" value="Amidase signature (AS) enzymes"/>
    <property type="match status" value="1"/>
</dbReference>
<evidence type="ECO:0000313" key="5">
    <source>
        <dbReference type="EMBL" id="RJO70837.1"/>
    </source>
</evidence>
<dbReference type="Pfam" id="PF01425">
    <property type="entry name" value="Amidase"/>
    <property type="match status" value="1"/>
</dbReference>
<evidence type="ECO:0000256" key="3">
    <source>
        <dbReference type="ARBA" id="ARBA00012922"/>
    </source>
</evidence>
<gene>
    <name evidence="5" type="ORF">D5S18_26990</name>
</gene>
<evidence type="ECO:0000256" key="1">
    <source>
        <dbReference type="ARBA" id="ARBA00001311"/>
    </source>
</evidence>
<keyword evidence="6" id="KW-1185">Reference proteome</keyword>
<comment type="caution">
    <text evidence="5">The sequence shown here is derived from an EMBL/GenBank/DDBJ whole genome shotgun (WGS) entry which is preliminary data.</text>
</comment>
<name>A0A3A4K834_9NOCA</name>
<reference evidence="5 6" key="1">
    <citation type="submission" date="2018-09" db="EMBL/GenBank/DDBJ databases">
        <title>YIM PH21274 draft genome.</title>
        <authorList>
            <person name="Miao C."/>
        </authorList>
    </citation>
    <scope>NUCLEOTIDE SEQUENCE [LARGE SCALE GENOMIC DNA]</scope>
    <source>
        <strain evidence="5 6">YIM PH 21724</strain>
    </source>
</reference>
<dbReference type="Proteomes" id="UP000266677">
    <property type="component" value="Unassembled WGS sequence"/>
</dbReference>
<comment type="similarity">
    <text evidence="2">Belongs to the amidase family.</text>
</comment>
<dbReference type="PANTHER" id="PTHR11895">
    <property type="entry name" value="TRANSAMIDASE"/>
    <property type="match status" value="1"/>
</dbReference>
<dbReference type="InterPro" id="IPR036928">
    <property type="entry name" value="AS_sf"/>
</dbReference>
<dbReference type="InterPro" id="IPR023631">
    <property type="entry name" value="Amidase_dom"/>
</dbReference>
<sequence>MSQAAIRRFRCDNWDDTMSDVELCYKPAVEVLELFREKQLSPVELLDALIARAERVEPIVNAFASTYYDSAMAAARAAEARYQAGGDPSRPLDGLPVAAKSDGESAVEGTISSDGCSWLTDNVDDHTNPSMERLLTAGAVVFARTAMPEMGWTWTCHTKVHGVTRNPWNPKYSPGGSSAGSAASVVSGTSTVAMGTDALGSLRVPSAMCGAVTFKAPYGRNPLHPEVCFDFFNHIGPITRTVGDAALVQNTISGQHPLDHTTVPQQMVIPAELPDIRGMRIAYCVDLGYFPVTDEVRRETLAALDALRAAGARVEEVEMPWAEQIIRLGSRYTDLVYMDMFDAAIRDHPDEINDYTRFYFECAESVDPREIGETLELAGVIWAKHFGPLLQRYDALITPTLAFHEVLAENQPWEESITVRGKSYNDHDGVMTALFSIFSRCPVLALPSGFTDSGLPTGIQVAGRPFDDITVFRIGAALERHRPWLDVPERRPSIDVRIS</sequence>
<evidence type="ECO:0000313" key="6">
    <source>
        <dbReference type="Proteomes" id="UP000266677"/>
    </source>
</evidence>
<dbReference type="InterPro" id="IPR000120">
    <property type="entry name" value="Amidase"/>
</dbReference>
<accession>A0A3A4K834</accession>
<dbReference type="GO" id="GO:0004040">
    <property type="term" value="F:amidase activity"/>
    <property type="evidence" value="ECO:0007669"/>
    <property type="project" value="UniProtKB-EC"/>
</dbReference>
<dbReference type="EC" id="3.5.1.4" evidence="3"/>
<dbReference type="Gene3D" id="3.90.1300.10">
    <property type="entry name" value="Amidase signature (AS) domain"/>
    <property type="match status" value="1"/>
</dbReference>